<proteinExistence type="inferred from homology"/>
<dbReference type="CDD" id="cd00685">
    <property type="entry name" value="Trans_IPPS_HT"/>
    <property type="match status" value="1"/>
</dbReference>
<organism evidence="12 13">
    <name type="scientific">Ornithinibacillus halotolerans</name>
    <dbReference type="NCBI Taxonomy" id="1274357"/>
    <lineage>
        <taxon>Bacteria</taxon>
        <taxon>Bacillati</taxon>
        <taxon>Bacillota</taxon>
        <taxon>Bacilli</taxon>
        <taxon>Bacillales</taxon>
        <taxon>Bacillaceae</taxon>
        <taxon>Ornithinibacillus</taxon>
    </lineage>
</organism>
<dbReference type="EC" id="2.5.1.30" evidence="9"/>
<keyword evidence="4" id="KW-0479">Metal-binding</keyword>
<keyword evidence="13" id="KW-1185">Reference proteome</keyword>
<dbReference type="AlphaFoldDB" id="A0A916RLP4"/>
<dbReference type="SUPFAM" id="SSF48576">
    <property type="entry name" value="Terpenoid synthases"/>
    <property type="match status" value="1"/>
</dbReference>
<name>A0A916RLP4_9BACI</name>
<comment type="subunit">
    <text evidence="8">Heterodimer of component I and II.</text>
</comment>
<keyword evidence="5" id="KW-0460">Magnesium</keyword>
<evidence type="ECO:0000256" key="4">
    <source>
        <dbReference type="ARBA" id="ARBA00022723"/>
    </source>
</evidence>
<dbReference type="InterPro" id="IPR000092">
    <property type="entry name" value="Polyprenyl_synt"/>
</dbReference>
<gene>
    <name evidence="12" type="primary">hepT</name>
    <name evidence="12" type="ORF">GCM10008025_01610</name>
</gene>
<accession>A0A916RLP4</accession>
<dbReference type="FunFam" id="1.10.600.10:FF:000014">
    <property type="entry name" value="Heptaprenyl diphosphate synthase component II"/>
    <property type="match status" value="1"/>
</dbReference>
<dbReference type="InterPro" id="IPR014119">
    <property type="entry name" value="GerC3_HepT"/>
</dbReference>
<dbReference type="SFLD" id="SFLDS00005">
    <property type="entry name" value="Isoprenoid_Synthase_Type_I"/>
    <property type="match status" value="1"/>
</dbReference>
<reference evidence="12" key="2">
    <citation type="submission" date="2020-09" db="EMBL/GenBank/DDBJ databases">
        <authorList>
            <person name="Sun Q."/>
            <person name="Zhou Y."/>
        </authorList>
    </citation>
    <scope>NUCLEOTIDE SEQUENCE</scope>
    <source>
        <strain evidence="12">CGMCC 1.12408</strain>
    </source>
</reference>
<dbReference type="GO" id="GO:0000010">
    <property type="term" value="F:heptaprenyl diphosphate synthase activity"/>
    <property type="evidence" value="ECO:0007669"/>
    <property type="project" value="UniProtKB-EC"/>
</dbReference>
<comment type="cofactor">
    <cofactor evidence="1">
        <name>Mg(2+)</name>
        <dbReference type="ChEBI" id="CHEBI:18420"/>
    </cofactor>
</comment>
<dbReference type="EMBL" id="BMEY01000001">
    <property type="protein sequence ID" value="GGA61299.1"/>
    <property type="molecule type" value="Genomic_DNA"/>
</dbReference>
<evidence type="ECO:0000256" key="11">
    <source>
        <dbReference type="RuleBase" id="RU004466"/>
    </source>
</evidence>
<protein>
    <recommendedName>
        <fullName evidence="10">Heptaprenyl diphosphate synthase component 2</fullName>
        <ecNumber evidence="9">2.5.1.30</ecNumber>
    </recommendedName>
</protein>
<evidence type="ECO:0000313" key="12">
    <source>
        <dbReference type="EMBL" id="GGA61299.1"/>
    </source>
</evidence>
<evidence type="ECO:0000256" key="9">
    <source>
        <dbReference type="ARBA" id="ARBA00066444"/>
    </source>
</evidence>
<keyword evidence="3 11" id="KW-0808">Transferase</keyword>
<dbReference type="InterPro" id="IPR008949">
    <property type="entry name" value="Isoprenoid_synthase_dom_sf"/>
</dbReference>
<evidence type="ECO:0000256" key="3">
    <source>
        <dbReference type="ARBA" id="ARBA00022679"/>
    </source>
</evidence>
<evidence type="ECO:0000313" key="13">
    <source>
        <dbReference type="Proteomes" id="UP000613512"/>
    </source>
</evidence>
<sequence>MKLPKTYNYLKKDIDKIESSLIDAIQADHPILREASTHLLKAGGKRIRPVFVLLSSQFGKIDIDQVIHVAVSLELIHMATLVHDDVIDDAELRRGQPTIKKQYGNRVAMYTGDYILARALETITKLENPELHKTLSEALVEVSLGEIEQIRDKFNFDQDVRNYFRRIKRKTALLIALSCKLGAMTSGLSQKEINKLYQYGHYIGMSYQIIDDILDFTSSSEELGKPAGNDLYQGNITLPVLFAMQDEQFNSLLRNTFETPNDVTKEQMDEIIQALKATDAIEKSYIVSERYLRKAFDALKGFPNSKAKITLEQIAKYIGKRKR</sequence>
<dbReference type="Gene3D" id="1.10.600.10">
    <property type="entry name" value="Farnesyl Diphosphate Synthase"/>
    <property type="match status" value="1"/>
</dbReference>
<dbReference type="Proteomes" id="UP000613512">
    <property type="component" value="Unassembled WGS sequence"/>
</dbReference>
<dbReference type="PANTHER" id="PTHR12001">
    <property type="entry name" value="GERANYLGERANYL PYROPHOSPHATE SYNTHASE"/>
    <property type="match status" value="1"/>
</dbReference>
<evidence type="ECO:0000256" key="5">
    <source>
        <dbReference type="ARBA" id="ARBA00022842"/>
    </source>
</evidence>
<evidence type="ECO:0000256" key="1">
    <source>
        <dbReference type="ARBA" id="ARBA00001946"/>
    </source>
</evidence>
<comment type="function">
    <text evidence="7">Supplies heptaprenyl diphosphate, the precursor for the side chain of the isoprenoid quinone menaquinone-7 (MQ-7).</text>
</comment>
<evidence type="ECO:0000256" key="7">
    <source>
        <dbReference type="ARBA" id="ARBA00055604"/>
    </source>
</evidence>
<evidence type="ECO:0000256" key="2">
    <source>
        <dbReference type="ARBA" id="ARBA00006706"/>
    </source>
</evidence>
<dbReference type="GO" id="GO:0046872">
    <property type="term" value="F:metal ion binding"/>
    <property type="evidence" value="ECO:0007669"/>
    <property type="project" value="UniProtKB-KW"/>
</dbReference>
<dbReference type="NCBIfam" id="TIGR02748">
    <property type="entry name" value="GerC3_HepT"/>
    <property type="match status" value="1"/>
</dbReference>
<dbReference type="Pfam" id="PF00348">
    <property type="entry name" value="polyprenyl_synt"/>
    <property type="match status" value="1"/>
</dbReference>
<evidence type="ECO:0000256" key="8">
    <source>
        <dbReference type="ARBA" id="ARBA00065985"/>
    </source>
</evidence>
<evidence type="ECO:0000256" key="10">
    <source>
        <dbReference type="ARBA" id="ARBA00070472"/>
    </source>
</evidence>
<dbReference type="PROSITE" id="PS00444">
    <property type="entry name" value="POLYPRENYL_SYNTHASE_2"/>
    <property type="match status" value="1"/>
</dbReference>
<dbReference type="RefSeq" id="WP_188382778.1">
    <property type="nucleotide sequence ID" value="NZ_BMEY01000001.1"/>
</dbReference>
<reference evidence="12" key="1">
    <citation type="journal article" date="2014" name="Int. J. Syst. Evol. Microbiol.">
        <title>Complete genome sequence of Corynebacterium casei LMG S-19264T (=DSM 44701T), isolated from a smear-ripened cheese.</title>
        <authorList>
            <consortium name="US DOE Joint Genome Institute (JGI-PGF)"/>
            <person name="Walter F."/>
            <person name="Albersmeier A."/>
            <person name="Kalinowski J."/>
            <person name="Ruckert C."/>
        </authorList>
    </citation>
    <scope>NUCLEOTIDE SEQUENCE</scope>
    <source>
        <strain evidence="12">CGMCC 1.12408</strain>
    </source>
</reference>
<comment type="catalytic activity">
    <reaction evidence="6">
        <text>4 isopentenyl diphosphate + (2E,6E)-farnesyl diphosphate = all-trans-heptaprenyl diphosphate + 4 diphosphate</text>
        <dbReference type="Rhea" id="RHEA:27794"/>
        <dbReference type="ChEBI" id="CHEBI:33019"/>
        <dbReference type="ChEBI" id="CHEBI:58206"/>
        <dbReference type="ChEBI" id="CHEBI:128769"/>
        <dbReference type="ChEBI" id="CHEBI:175763"/>
        <dbReference type="EC" id="2.5.1.30"/>
    </reaction>
</comment>
<dbReference type="GO" id="GO:0008299">
    <property type="term" value="P:isoprenoid biosynthetic process"/>
    <property type="evidence" value="ECO:0007669"/>
    <property type="project" value="InterPro"/>
</dbReference>
<comment type="similarity">
    <text evidence="2 11">Belongs to the FPP/GGPP synthase family.</text>
</comment>
<dbReference type="PROSITE" id="PS00723">
    <property type="entry name" value="POLYPRENYL_SYNTHASE_1"/>
    <property type="match status" value="1"/>
</dbReference>
<dbReference type="InterPro" id="IPR033749">
    <property type="entry name" value="Polyprenyl_synt_CS"/>
</dbReference>
<comment type="caution">
    <text evidence="12">The sequence shown here is derived from an EMBL/GenBank/DDBJ whole genome shotgun (WGS) entry which is preliminary data.</text>
</comment>
<dbReference type="PANTHER" id="PTHR12001:SF69">
    <property type="entry name" value="ALL TRANS-POLYPRENYL-DIPHOSPHATE SYNTHASE PDSS1"/>
    <property type="match status" value="1"/>
</dbReference>
<evidence type="ECO:0000256" key="6">
    <source>
        <dbReference type="ARBA" id="ARBA00050780"/>
    </source>
</evidence>